<dbReference type="GO" id="GO:0016020">
    <property type="term" value="C:membrane"/>
    <property type="evidence" value="ECO:0007669"/>
    <property type="project" value="UniProtKB-SubCell"/>
</dbReference>
<evidence type="ECO:0000313" key="7">
    <source>
        <dbReference type="Proteomes" id="UP000224854"/>
    </source>
</evidence>
<name>A0A2C5XY89_9HYPO</name>
<feature type="transmembrane region" description="Helical" evidence="4">
    <location>
        <begin position="436"/>
        <end position="455"/>
    </location>
</feature>
<keyword evidence="7" id="KW-1185">Reference proteome</keyword>
<dbReference type="InterPro" id="IPR036259">
    <property type="entry name" value="MFS_trans_sf"/>
</dbReference>
<dbReference type="OrthoDB" id="2213137at2759"/>
<dbReference type="GO" id="GO:0022857">
    <property type="term" value="F:transmembrane transporter activity"/>
    <property type="evidence" value="ECO:0007669"/>
    <property type="project" value="InterPro"/>
</dbReference>
<keyword evidence="4" id="KW-0472">Membrane</keyword>
<feature type="transmembrane region" description="Helical" evidence="4">
    <location>
        <begin position="114"/>
        <end position="131"/>
    </location>
</feature>
<comment type="similarity">
    <text evidence="2">Belongs to the major facilitator superfamily. Monocarboxylate porter (TC 2.A.1.13) family.</text>
</comment>
<dbReference type="InterPro" id="IPR011701">
    <property type="entry name" value="MFS"/>
</dbReference>
<evidence type="ECO:0000256" key="4">
    <source>
        <dbReference type="SAM" id="Phobius"/>
    </source>
</evidence>
<keyword evidence="4" id="KW-0812">Transmembrane</keyword>
<dbReference type="Proteomes" id="UP000224854">
    <property type="component" value="Unassembled WGS sequence"/>
</dbReference>
<feature type="domain" description="Major facilitator superfamily (MFS) profile" evidence="5">
    <location>
        <begin position="75"/>
        <end position="465"/>
    </location>
</feature>
<dbReference type="PANTHER" id="PTHR11360">
    <property type="entry name" value="MONOCARBOXYLATE TRANSPORTER"/>
    <property type="match status" value="1"/>
</dbReference>
<sequence length="465" mass="49596">MATDNYTHDLEKNRSQDSESSSGSVASSQQPLEPSSAKEKSIVHIASATWQTSSLSEDGLKDDASCPVPDGGWLAWSQVLAAHLINAMTWGYAATFGVYQLYYVETLSLPSSQVSWIGSVQTFLTFAVCALSGRLADAGHARATAIVGCALAVFGTFMTSLATRYWQLFLAQGVCTGIGLGIAFMPAVSVTSSYFDANRAFALSVAAVGSSVGSVIFPAVVQYLTPQIGFPWAVRCSAFVALVVCILACAILRPRVTPRASAPWVEWAAFKEKPYVIFTVGSFLNFYAIYFGLFYINSFARNVIGFSTTDSVTLLLITNAIGIPTRPFVGWIANRFFGPINVFIVATAFVAAMFFSWTAVASRGAMYAYSALFGIAISANQGTFVSALASMTPDATKMGIRFGMVETLSSFATLAGPPTAGAIIDHSGGKYLWAQVWGGSVMAAAALVFCGSRISQTGWRWMVKI</sequence>
<feature type="transmembrane region" description="Helical" evidence="4">
    <location>
        <begin position="402"/>
        <end position="424"/>
    </location>
</feature>
<feature type="transmembrane region" description="Helical" evidence="4">
    <location>
        <begin position="143"/>
        <end position="162"/>
    </location>
</feature>
<evidence type="ECO:0000256" key="2">
    <source>
        <dbReference type="ARBA" id="ARBA00006727"/>
    </source>
</evidence>
<feature type="transmembrane region" description="Helical" evidence="4">
    <location>
        <begin position="336"/>
        <end position="360"/>
    </location>
</feature>
<evidence type="ECO:0000259" key="5">
    <source>
        <dbReference type="PROSITE" id="PS50850"/>
    </source>
</evidence>
<feature type="transmembrane region" description="Helical" evidence="4">
    <location>
        <begin position="200"/>
        <end position="220"/>
    </location>
</feature>
<protein>
    <recommendedName>
        <fullName evidence="5">Major facilitator superfamily (MFS) profile domain-containing protein</fullName>
    </recommendedName>
</protein>
<feature type="transmembrane region" description="Helical" evidence="4">
    <location>
        <begin position="79"/>
        <end position="102"/>
    </location>
</feature>
<gene>
    <name evidence="6" type="ORF">CDD82_1631</name>
</gene>
<comment type="subcellular location">
    <subcellularLocation>
        <location evidence="1">Membrane</location>
        <topology evidence="1">Multi-pass membrane protein</topology>
    </subcellularLocation>
</comment>
<feature type="transmembrane region" description="Helical" evidence="4">
    <location>
        <begin position="366"/>
        <end position="390"/>
    </location>
</feature>
<feature type="compositionally biased region" description="Low complexity" evidence="3">
    <location>
        <begin position="18"/>
        <end position="30"/>
    </location>
</feature>
<feature type="region of interest" description="Disordered" evidence="3">
    <location>
        <begin position="1"/>
        <end position="40"/>
    </location>
</feature>
<feature type="transmembrane region" description="Helical" evidence="4">
    <location>
        <begin position="168"/>
        <end position="188"/>
    </location>
</feature>
<dbReference type="Gene3D" id="1.20.1250.20">
    <property type="entry name" value="MFS general substrate transporter like domains"/>
    <property type="match status" value="1"/>
</dbReference>
<keyword evidence="4" id="KW-1133">Transmembrane helix</keyword>
<dbReference type="SUPFAM" id="SSF103473">
    <property type="entry name" value="MFS general substrate transporter"/>
    <property type="match status" value="1"/>
</dbReference>
<feature type="transmembrane region" description="Helical" evidence="4">
    <location>
        <begin position="303"/>
        <end position="324"/>
    </location>
</feature>
<comment type="caution">
    <text evidence="6">The sequence shown here is derived from an EMBL/GenBank/DDBJ whole genome shotgun (WGS) entry which is preliminary data.</text>
</comment>
<evidence type="ECO:0000256" key="1">
    <source>
        <dbReference type="ARBA" id="ARBA00004141"/>
    </source>
</evidence>
<proteinExistence type="inferred from homology"/>
<evidence type="ECO:0000256" key="3">
    <source>
        <dbReference type="SAM" id="MobiDB-lite"/>
    </source>
</evidence>
<dbReference type="EMBL" id="NJEU01000150">
    <property type="protein sequence ID" value="PHH80649.1"/>
    <property type="molecule type" value="Genomic_DNA"/>
</dbReference>
<organism evidence="6 7">
    <name type="scientific">Ophiocordyceps australis</name>
    <dbReference type="NCBI Taxonomy" id="1399860"/>
    <lineage>
        <taxon>Eukaryota</taxon>
        <taxon>Fungi</taxon>
        <taxon>Dikarya</taxon>
        <taxon>Ascomycota</taxon>
        <taxon>Pezizomycotina</taxon>
        <taxon>Sordariomycetes</taxon>
        <taxon>Hypocreomycetidae</taxon>
        <taxon>Hypocreales</taxon>
        <taxon>Ophiocordycipitaceae</taxon>
        <taxon>Ophiocordyceps</taxon>
    </lineage>
</organism>
<dbReference type="InterPro" id="IPR020846">
    <property type="entry name" value="MFS_dom"/>
</dbReference>
<dbReference type="PROSITE" id="PS50850">
    <property type="entry name" value="MFS"/>
    <property type="match status" value="1"/>
</dbReference>
<accession>A0A2C5XY89</accession>
<evidence type="ECO:0000313" key="6">
    <source>
        <dbReference type="EMBL" id="PHH80649.1"/>
    </source>
</evidence>
<dbReference type="AlphaFoldDB" id="A0A2C5XY89"/>
<feature type="transmembrane region" description="Helical" evidence="4">
    <location>
        <begin position="275"/>
        <end position="297"/>
    </location>
</feature>
<feature type="compositionally biased region" description="Basic and acidic residues" evidence="3">
    <location>
        <begin position="1"/>
        <end position="17"/>
    </location>
</feature>
<feature type="transmembrane region" description="Helical" evidence="4">
    <location>
        <begin position="232"/>
        <end position="254"/>
    </location>
</feature>
<dbReference type="InterPro" id="IPR050327">
    <property type="entry name" value="Proton-linked_MCT"/>
</dbReference>
<dbReference type="PANTHER" id="PTHR11360:SF130">
    <property type="entry name" value="MAJOR FACILITATOR SUPERFAMILY (MFS) PROFILE DOMAIN-CONTAINING PROTEIN-RELATED"/>
    <property type="match status" value="1"/>
</dbReference>
<reference evidence="6 7" key="1">
    <citation type="submission" date="2017-06" db="EMBL/GenBank/DDBJ databases">
        <title>Ant-infecting Ophiocordyceps genomes reveal a high diversity of potential behavioral manipulation genes and a possible major role for enterotoxins.</title>
        <authorList>
            <person name="De Bekker C."/>
            <person name="Evans H.C."/>
            <person name="Brachmann A."/>
            <person name="Hughes D.P."/>
        </authorList>
    </citation>
    <scope>NUCLEOTIDE SEQUENCE [LARGE SCALE GENOMIC DNA]</scope>
    <source>
        <strain evidence="6 7">1348a</strain>
    </source>
</reference>
<dbReference type="Pfam" id="PF07690">
    <property type="entry name" value="MFS_1"/>
    <property type="match status" value="1"/>
</dbReference>